<evidence type="ECO:0000313" key="11">
    <source>
        <dbReference type="Proteomes" id="UP001165168"/>
    </source>
</evidence>
<dbReference type="Gene3D" id="1.10.10.10">
    <property type="entry name" value="Winged helix-like DNA-binding domain superfamily/Winged helix DNA-binding domain"/>
    <property type="match status" value="1"/>
</dbReference>
<dbReference type="GO" id="GO:0008483">
    <property type="term" value="F:transaminase activity"/>
    <property type="evidence" value="ECO:0007669"/>
    <property type="project" value="UniProtKB-KW"/>
</dbReference>
<name>A0AAV5P6W3_CELCE</name>
<feature type="region of interest" description="Disordered" evidence="6">
    <location>
        <begin position="196"/>
        <end position="216"/>
    </location>
</feature>
<dbReference type="Gene3D" id="3.40.640.10">
    <property type="entry name" value="Type I PLP-dependent aspartate aminotransferase-like (Major domain)"/>
    <property type="match status" value="1"/>
</dbReference>
<protein>
    <submittedName>
        <fullName evidence="8">GntR family transcriptional regulator</fullName>
    </submittedName>
    <submittedName>
        <fullName evidence="9">PLP-dependent aminotransferase family protein</fullName>
    </submittedName>
</protein>
<keyword evidence="4" id="KW-0238">DNA-binding</keyword>
<dbReference type="EMBL" id="CP041694">
    <property type="protein sequence ID" value="QDP76707.1"/>
    <property type="molecule type" value="Genomic_DNA"/>
</dbReference>
<dbReference type="InterPro" id="IPR015421">
    <property type="entry name" value="PyrdxlP-dep_Trfase_major"/>
</dbReference>
<dbReference type="Pfam" id="PF00392">
    <property type="entry name" value="GntR"/>
    <property type="match status" value="1"/>
</dbReference>
<evidence type="ECO:0000256" key="4">
    <source>
        <dbReference type="ARBA" id="ARBA00023125"/>
    </source>
</evidence>
<dbReference type="AlphaFoldDB" id="A0AAV5P6W3"/>
<gene>
    <name evidence="8" type="ORF">Ccel01_23320</name>
    <name evidence="9" type="ORF">FOG94_17865</name>
</gene>
<dbReference type="InterPro" id="IPR036388">
    <property type="entry name" value="WH-like_DNA-bd_sf"/>
</dbReference>
<evidence type="ECO:0000256" key="3">
    <source>
        <dbReference type="ARBA" id="ARBA00023015"/>
    </source>
</evidence>
<dbReference type="SMART" id="SM00345">
    <property type="entry name" value="HTH_GNTR"/>
    <property type="match status" value="1"/>
</dbReference>
<dbReference type="CDD" id="cd07377">
    <property type="entry name" value="WHTH_GntR"/>
    <property type="match status" value="1"/>
</dbReference>
<evidence type="ECO:0000313" key="10">
    <source>
        <dbReference type="Proteomes" id="UP000319068"/>
    </source>
</evidence>
<proteinExistence type="inferred from homology"/>
<comment type="similarity">
    <text evidence="1">In the C-terminal section; belongs to the class-I pyridoxal-phosphate-dependent aminotransferase family.</text>
</comment>
<feature type="compositionally biased region" description="Basic and acidic residues" evidence="6">
    <location>
        <begin position="137"/>
        <end position="147"/>
    </location>
</feature>
<evidence type="ECO:0000256" key="6">
    <source>
        <dbReference type="SAM" id="MobiDB-lite"/>
    </source>
</evidence>
<evidence type="ECO:0000259" key="7">
    <source>
        <dbReference type="PROSITE" id="PS50949"/>
    </source>
</evidence>
<dbReference type="EMBL" id="BSTG01000002">
    <property type="protein sequence ID" value="GLY57730.1"/>
    <property type="molecule type" value="Genomic_DNA"/>
</dbReference>
<dbReference type="InterPro" id="IPR015424">
    <property type="entry name" value="PyrdxlP-dep_Trfase"/>
</dbReference>
<keyword evidence="9" id="KW-0808">Transferase</keyword>
<reference evidence="9 10" key="1">
    <citation type="submission" date="2019-07" db="EMBL/GenBank/DDBJ databases">
        <title>Complete Genome Sequence and Methylome Analysis of Arthrobacter luteus NEB113.</title>
        <authorList>
            <person name="Fomenkov A."/>
            <person name="Anton B.P."/>
            <person name="Vincze T."/>
            <person name="Roberts R.J."/>
        </authorList>
    </citation>
    <scope>NUCLEOTIDE SEQUENCE [LARGE SCALE GENOMIC DNA]</scope>
    <source>
        <strain evidence="9 10">NEB113</strain>
    </source>
</reference>
<evidence type="ECO:0000256" key="1">
    <source>
        <dbReference type="ARBA" id="ARBA00005384"/>
    </source>
</evidence>
<feature type="domain" description="HTH gntR-type" evidence="7">
    <location>
        <begin position="33"/>
        <end position="101"/>
    </location>
</feature>
<dbReference type="Proteomes" id="UP001165168">
    <property type="component" value="Unassembled WGS sequence"/>
</dbReference>
<dbReference type="GO" id="GO:0003677">
    <property type="term" value="F:DNA binding"/>
    <property type="evidence" value="ECO:0007669"/>
    <property type="project" value="UniProtKB-KW"/>
</dbReference>
<dbReference type="PANTHER" id="PTHR46577:SF1">
    <property type="entry name" value="HTH-TYPE TRANSCRIPTIONAL REGULATORY PROTEIN GABR"/>
    <property type="match status" value="1"/>
</dbReference>
<evidence type="ECO:0000256" key="5">
    <source>
        <dbReference type="ARBA" id="ARBA00023163"/>
    </source>
</evidence>
<sequence>MAADQTNSSRAVPPGTTAALAWEALLDLGAGPGSRVERLERAVRDAVHAGRVPVGAALPPSRQLAESLGVSRWVVTEAYGQLVAEGFLEARTGSATRVSAAAGARSTSPRGTSALGERPTSPAGTTVRAGRGGPGGSREERAADGRPARAVVDAGRTGTGRTHAARARFDLAPGVPDLRHVPRDAWLRAAREALGTSGGTASNDDLGQPSPAGHPHARAVVAGHLRRARVVTGPDDAVVLTRGATDGMARVAAALVEAGHTHLLVEDPSWSVLRDVAARAGLTPVPVPVDAGGADVGALVDASRRTGARAALLTPAHQFPTGSALAPERREAVLTWARDVDGVVVEDDYDAEFRYDRRPVAALQQLDPDRVVLLGSVSKTMSPAFGVGWMVVPARWRESVARAAAPHGPTAAPSTVDQLTFARLVASGGYDRHLRAARGRYRRRRDAVLDALARELPGAAVRGIAAGMHALLSLPGSPDGPAPDAAHVVREAARREVTVVDLRRYQVRPAEQSTTLVLGYGNLADARVDDAVARLADAVRSARGSLVSPSGR</sequence>
<evidence type="ECO:0000256" key="2">
    <source>
        <dbReference type="ARBA" id="ARBA00022898"/>
    </source>
</evidence>
<dbReference type="RefSeq" id="WP_137280701.1">
    <property type="nucleotide sequence ID" value="NZ_BSTG01000002.1"/>
</dbReference>
<dbReference type="GO" id="GO:0030170">
    <property type="term" value="F:pyridoxal phosphate binding"/>
    <property type="evidence" value="ECO:0007669"/>
    <property type="project" value="InterPro"/>
</dbReference>
<keyword evidence="2" id="KW-0663">Pyridoxal phosphate</keyword>
<evidence type="ECO:0000313" key="8">
    <source>
        <dbReference type="EMBL" id="GLY57730.1"/>
    </source>
</evidence>
<dbReference type="CDD" id="cd00609">
    <property type="entry name" value="AAT_like"/>
    <property type="match status" value="1"/>
</dbReference>
<dbReference type="InterPro" id="IPR051446">
    <property type="entry name" value="HTH_trans_reg/aminotransferase"/>
</dbReference>
<keyword evidence="5" id="KW-0804">Transcription</keyword>
<dbReference type="PROSITE" id="PS50949">
    <property type="entry name" value="HTH_GNTR"/>
    <property type="match status" value="1"/>
</dbReference>
<keyword evidence="3" id="KW-0805">Transcription regulation</keyword>
<dbReference type="PRINTS" id="PR00035">
    <property type="entry name" value="HTHGNTR"/>
</dbReference>
<dbReference type="PANTHER" id="PTHR46577">
    <property type="entry name" value="HTH-TYPE TRANSCRIPTIONAL REGULATORY PROTEIN GABR"/>
    <property type="match status" value="1"/>
</dbReference>
<dbReference type="InterPro" id="IPR004839">
    <property type="entry name" value="Aminotransferase_I/II_large"/>
</dbReference>
<keyword evidence="9" id="KW-0032">Aminotransferase</keyword>
<keyword evidence="10" id="KW-1185">Reference proteome</keyword>
<dbReference type="SUPFAM" id="SSF46785">
    <property type="entry name" value="Winged helix' DNA-binding domain"/>
    <property type="match status" value="1"/>
</dbReference>
<dbReference type="Proteomes" id="UP000319068">
    <property type="component" value="Chromosome"/>
</dbReference>
<dbReference type="GO" id="GO:0003700">
    <property type="term" value="F:DNA-binding transcription factor activity"/>
    <property type="evidence" value="ECO:0007669"/>
    <property type="project" value="InterPro"/>
</dbReference>
<evidence type="ECO:0000313" key="9">
    <source>
        <dbReference type="EMBL" id="QDP76707.1"/>
    </source>
</evidence>
<reference evidence="8" key="2">
    <citation type="submission" date="2023-03" db="EMBL/GenBank/DDBJ databases">
        <title>Cellulosimicrobium cellulans NBRC 103059.</title>
        <authorList>
            <person name="Ichikawa N."/>
            <person name="Sato H."/>
            <person name="Tonouchi N."/>
        </authorList>
    </citation>
    <scope>NUCLEOTIDE SEQUENCE</scope>
    <source>
        <strain evidence="8">NBRC 103059</strain>
    </source>
</reference>
<dbReference type="InterPro" id="IPR036390">
    <property type="entry name" value="WH_DNA-bd_sf"/>
</dbReference>
<feature type="region of interest" description="Disordered" evidence="6">
    <location>
        <begin position="97"/>
        <end position="163"/>
    </location>
</feature>
<dbReference type="InterPro" id="IPR000524">
    <property type="entry name" value="Tscrpt_reg_HTH_GntR"/>
</dbReference>
<dbReference type="Pfam" id="PF00155">
    <property type="entry name" value="Aminotran_1_2"/>
    <property type="match status" value="1"/>
</dbReference>
<organism evidence="8 11">
    <name type="scientific">Cellulosimicrobium cellulans</name>
    <name type="common">Arthrobacter luteus</name>
    <dbReference type="NCBI Taxonomy" id="1710"/>
    <lineage>
        <taxon>Bacteria</taxon>
        <taxon>Bacillati</taxon>
        <taxon>Actinomycetota</taxon>
        <taxon>Actinomycetes</taxon>
        <taxon>Micrococcales</taxon>
        <taxon>Promicromonosporaceae</taxon>
        <taxon>Cellulosimicrobium</taxon>
    </lineage>
</organism>
<accession>A0AAV5P6W3</accession>
<dbReference type="SUPFAM" id="SSF53383">
    <property type="entry name" value="PLP-dependent transferases"/>
    <property type="match status" value="1"/>
</dbReference>